<keyword evidence="1" id="KW-0812">Transmembrane</keyword>
<dbReference type="Proteomes" id="UP000078397">
    <property type="component" value="Unassembled WGS sequence"/>
</dbReference>
<comment type="caution">
    <text evidence="2">The sequence shown here is derived from an EMBL/GenBank/DDBJ whole genome shotgun (WGS) entry which is preliminary data.</text>
</comment>
<accession>A0A179F1K0</accession>
<reference evidence="2 3" key="1">
    <citation type="journal article" date="2016" name="PLoS Pathog.">
        <title>Biosynthesis of antibiotic leucinostatins in bio-control fungus Purpureocillium lilacinum and their inhibition on phytophthora revealed by genome mining.</title>
        <authorList>
            <person name="Wang G."/>
            <person name="Liu Z."/>
            <person name="Lin R."/>
            <person name="Li E."/>
            <person name="Mao Z."/>
            <person name="Ling J."/>
            <person name="Yang Y."/>
            <person name="Yin W.B."/>
            <person name="Xie B."/>
        </authorList>
    </citation>
    <scope>NUCLEOTIDE SEQUENCE [LARGE SCALE GENOMIC DNA]</scope>
    <source>
        <strain evidence="2">170</strain>
    </source>
</reference>
<organism evidence="2 3">
    <name type="scientific">Pochonia chlamydosporia 170</name>
    <dbReference type="NCBI Taxonomy" id="1380566"/>
    <lineage>
        <taxon>Eukaryota</taxon>
        <taxon>Fungi</taxon>
        <taxon>Dikarya</taxon>
        <taxon>Ascomycota</taxon>
        <taxon>Pezizomycotina</taxon>
        <taxon>Sordariomycetes</taxon>
        <taxon>Hypocreomycetidae</taxon>
        <taxon>Hypocreales</taxon>
        <taxon>Clavicipitaceae</taxon>
        <taxon>Pochonia</taxon>
    </lineage>
</organism>
<keyword evidence="1" id="KW-1133">Transmembrane helix</keyword>
<keyword evidence="1" id="KW-0472">Membrane</keyword>
<dbReference type="AlphaFoldDB" id="A0A179F1K0"/>
<dbReference type="STRING" id="1380566.A0A179F1K0"/>
<evidence type="ECO:0000313" key="3">
    <source>
        <dbReference type="Proteomes" id="UP000078397"/>
    </source>
</evidence>
<gene>
    <name evidence="2" type="ORF">VFPPC_10389</name>
</gene>
<keyword evidence="3" id="KW-1185">Reference proteome</keyword>
<sequence length="794" mass="90446">MNGQPQYRTQQNNVELFIANFDDAKGWFNAWSGSNGQWQWRPWGEEPSRPKLYYASALQYKAGFDYFAVDGMGRITTGNRPFECTIHPYTGKFEKLCVQTRDSFCNLANSTWDRTVLRQSGPGLLRLALFTRQGIHKSKRADPDKWDAGDWLSVMIRWIPASVGMSLLIFLPQNGLPADKNPHSYLPFRYNGYRYPRMARNFWENRKEIYELHPSDAGAATDDSLQMYRAFKPRFLCYLEEKTDEDGRVRWHFVTKPVRPNQNDHTPYVFISYTKEQFDIPNDSQATHQNYQNLFAWAINATAYYAENLVEGARTPKAFWIDCKCQPAKRVDASGQVNDNLSEREKKELIDRDIYTMSDIIRGAESTIVITHSVTDSVSNDLLRGWGDRVWTLPEVILSKGSNVTLVVHGGKPELVPKVRLAELAWKDAGEARQLVEHYTNLHLSRLELVSIAIKALARRSLKGHHEGDRSYALMGLLRVRPLIDSQDTSFQAFASRLSLPQDNDRLMERLICLLPRSPDEPWDSMSDIFNSSLWDIYPDTQVCGIGENDTIVVDGFRGALIQWSMFSPVQTMHRQTLLRKIILMATACIPILMIVGPPMLSTGVSSQNTGPTGQTDSGRDLRIAGGVLTAIALLILFSAPLYVPHMYNGKLYEVEPCLFGVEGYVPLPEVEELLFGFRLNRLKWSTYGSPLSRHRHSSAYRERTSREQEYTEYDDCNSPPTPMGPPTGTRNFTWTYPVDAVDPCAFCENCEGSDGLFCTNSHETISSIECKSRSEYGEMKLRVSGDTDRYPEY</sequence>
<dbReference type="EMBL" id="LSBJ02000011">
    <property type="protein sequence ID" value="OAQ59325.2"/>
    <property type="molecule type" value="Genomic_DNA"/>
</dbReference>
<feature type="transmembrane region" description="Helical" evidence="1">
    <location>
        <begin position="622"/>
        <end position="644"/>
    </location>
</feature>
<dbReference type="GeneID" id="28852760"/>
<evidence type="ECO:0000256" key="1">
    <source>
        <dbReference type="SAM" id="Phobius"/>
    </source>
</evidence>
<dbReference type="RefSeq" id="XP_022284013.1">
    <property type="nucleotide sequence ID" value="XM_022428707.1"/>
</dbReference>
<protein>
    <submittedName>
        <fullName evidence="2">3-hydroxyisobutyrate dehydrogenase protein</fullName>
    </submittedName>
</protein>
<dbReference type="OrthoDB" id="2624308at2759"/>
<dbReference type="KEGG" id="pchm:VFPPC_10389"/>
<name>A0A179F1K0_METCM</name>
<feature type="transmembrane region" description="Helical" evidence="1">
    <location>
        <begin position="582"/>
        <end position="602"/>
    </location>
</feature>
<proteinExistence type="predicted"/>
<evidence type="ECO:0000313" key="2">
    <source>
        <dbReference type="EMBL" id="OAQ59325.2"/>
    </source>
</evidence>